<evidence type="ECO:0000313" key="2">
    <source>
        <dbReference type="EMBL" id="MCC0175749.1"/>
    </source>
</evidence>
<dbReference type="EMBL" id="JADWDC010000003">
    <property type="protein sequence ID" value="MCC0175749.1"/>
    <property type="molecule type" value="Genomic_DNA"/>
</dbReference>
<dbReference type="Pfam" id="PF00903">
    <property type="entry name" value="Glyoxalase"/>
    <property type="match status" value="1"/>
</dbReference>
<dbReference type="PANTHER" id="PTHR39434">
    <property type="match status" value="1"/>
</dbReference>
<sequence length="148" mass="16967">MISSAIFHLAIPINDVTIAKQFYRDGLGCAVGRENKSAAIFNFYGTQLVGHITQEKLVKQAGIYPRHLGLILPTKSEWDKLCDRAKKHGLTFYQQPKLRFPNQTLEHYTFFLEDPFYNLLEFKYYSNSCVIFGGTEIDLIGDVAQREN</sequence>
<dbReference type="RefSeq" id="WP_229638749.1">
    <property type="nucleotide sequence ID" value="NZ_JADWDC010000003.1"/>
</dbReference>
<evidence type="ECO:0000313" key="3">
    <source>
        <dbReference type="Proteomes" id="UP000729733"/>
    </source>
</evidence>
<dbReference type="SUPFAM" id="SSF54593">
    <property type="entry name" value="Glyoxalase/Bleomycin resistance protein/Dihydroxybiphenyl dioxygenase"/>
    <property type="match status" value="1"/>
</dbReference>
<feature type="domain" description="VOC" evidence="1">
    <location>
        <begin position="5"/>
        <end position="125"/>
    </location>
</feature>
<dbReference type="InterPro" id="IPR037523">
    <property type="entry name" value="VOC_core"/>
</dbReference>
<gene>
    <name evidence="2" type="ORF">I4641_01985</name>
</gene>
<name>A0A964BM88_9CYAN</name>
<reference evidence="2" key="1">
    <citation type="journal article" date="2021" name="Antonie Van Leeuwenhoek">
        <title>Draft genome and description of Waterburya agarophytonicola gen. nov. sp. nov. (Pleurocapsales, Cyanobacteria): a seaweed symbiont.</title>
        <authorList>
            <person name="Bonthond G."/>
            <person name="Shalygin S."/>
            <person name="Bayer T."/>
            <person name="Weinberger F."/>
        </authorList>
    </citation>
    <scope>NUCLEOTIDE SEQUENCE</scope>
    <source>
        <strain evidence="2">KI4</strain>
    </source>
</reference>
<dbReference type="PANTHER" id="PTHR39434:SF1">
    <property type="entry name" value="VOC DOMAIN-CONTAINING PROTEIN"/>
    <property type="match status" value="1"/>
</dbReference>
<keyword evidence="3" id="KW-1185">Reference proteome</keyword>
<dbReference type="InterPro" id="IPR004360">
    <property type="entry name" value="Glyas_Fos-R_dOase_dom"/>
</dbReference>
<organism evidence="2 3">
    <name type="scientific">Waterburya agarophytonicola KI4</name>
    <dbReference type="NCBI Taxonomy" id="2874699"/>
    <lineage>
        <taxon>Bacteria</taxon>
        <taxon>Bacillati</taxon>
        <taxon>Cyanobacteriota</taxon>
        <taxon>Cyanophyceae</taxon>
        <taxon>Pleurocapsales</taxon>
        <taxon>Hyellaceae</taxon>
        <taxon>Waterburya</taxon>
        <taxon>Waterburya agarophytonicola</taxon>
    </lineage>
</organism>
<proteinExistence type="predicted"/>
<dbReference type="InterPro" id="IPR029068">
    <property type="entry name" value="Glyas_Bleomycin-R_OHBP_Dase"/>
</dbReference>
<comment type="caution">
    <text evidence="2">The sequence shown here is derived from an EMBL/GenBank/DDBJ whole genome shotgun (WGS) entry which is preliminary data.</text>
</comment>
<protein>
    <submittedName>
        <fullName evidence="2">VOC family protein</fullName>
    </submittedName>
</protein>
<dbReference type="AlphaFoldDB" id="A0A964BM88"/>
<accession>A0A964BM88</accession>
<dbReference type="Proteomes" id="UP000729733">
    <property type="component" value="Unassembled WGS sequence"/>
</dbReference>
<dbReference type="PROSITE" id="PS51819">
    <property type="entry name" value="VOC"/>
    <property type="match status" value="1"/>
</dbReference>
<dbReference type="Gene3D" id="3.10.180.10">
    <property type="entry name" value="2,3-Dihydroxybiphenyl 1,2-Dioxygenase, domain 1"/>
    <property type="match status" value="1"/>
</dbReference>
<evidence type="ECO:0000259" key="1">
    <source>
        <dbReference type="PROSITE" id="PS51819"/>
    </source>
</evidence>